<proteinExistence type="predicted"/>
<dbReference type="SMART" id="SM00387">
    <property type="entry name" value="HATPase_c"/>
    <property type="match status" value="1"/>
</dbReference>
<evidence type="ECO:0000256" key="12">
    <source>
        <dbReference type="ARBA" id="ARBA00023012"/>
    </source>
</evidence>
<dbReference type="SMART" id="SM00388">
    <property type="entry name" value="HisKA"/>
    <property type="match status" value="1"/>
</dbReference>
<evidence type="ECO:0000256" key="4">
    <source>
        <dbReference type="ARBA" id="ARBA00022475"/>
    </source>
</evidence>
<evidence type="ECO:0000256" key="1">
    <source>
        <dbReference type="ARBA" id="ARBA00000085"/>
    </source>
</evidence>
<evidence type="ECO:0000259" key="16">
    <source>
        <dbReference type="PROSITE" id="PS50109"/>
    </source>
</evidence>
<dbReference type="CDD" id="cd06225">
    <property type="entry name" value="HAMP"/>
    <property type="match status" value="1"/>
</dbReference>
<keyword evidence="12" id="KW-0902">Two-component regulatory system</keyword>
<dbReference type="InterPro" id="IPR005467">
    <property type="entry name" value="His_kinase_dom"/>
</dbReference>
<name>A0ABY0V8L6_9ACTO</name>
<dbReference type="Pfam" id="PF02518">
    <property type="entry name" value="HATPase_c"/>
    <property type="match status" value="1"/>
</dbReference>
<dbReference type="SUPFAM" id="SSF47384">
    <property type="entry name" value="Homodimeric domain of signal transducing histidine kinase"/>
    <property type="match status" value="1"/>
</dbReference>
<dbReference type="InterPro" id="IPR047669">
    <property type="entry name" value="MtrAB_MtrB"/>
</dbReference>
<keyword evidence="13 15" id="KW-0472">Membrane</keyword>
<evidence type="ECO:0000256" key="8">
    <source>
        <dbReference type="ARBA" id="ARBA00022741"/>
    </source>
</evidence>
<evidence type="ECO:0000256" key="15">
    <source>
        <dbReference type="SAM" id="Phobius"/>
    </source>
</evidence>
<dbReference type="Pfam" id="PF00672">
    <property type="entry name" value="HAMP"/>
    <property type="match status" value="1"/>
</dbReference>
<evidence type="ECO:0000313" key="19">
    <source>
        <dbReference type="Proteomes" id="UP000198976"/>
    </source>
</evidence>
<evidence type="ECO:0000313" key="18">
    <source>
        <dbReference type="EMBL" id="SDT98284.1"/>
    </source>
</evidence>
<feature type="transmembrane region" description="Helical" evidence="15">
    <location>
        <begin position="35"/>
        <end position="57"/>
    </location>
</feature>
<comment type="catalytic activity">
    <reaction evidence="1">
        <text>ATP + protein L-histidine = ADP + protein N-phospho-L-histidine.</text>
        <dbReference type="EC" id="2.7.13.3"/>
    </reaction>
</comment>
<evidence type="ECO:0000256" key="14">
    <source>
        <dbReference type="ARBA" id="ARBA00035305"/>
    </source>
</evidence>
<sequence>MPEQGRDTAPESDATTRQPRWHERLWLWQKARSSLSVRIALSLCASALALLIIFALITSEQLTDSVFDNRKDAILEDAGVRFASAQSMFDQSTASSPDQVQELARRMVANVRGSAAGAGAVSVMVLRSPSSDTNFRINEIINVDYLTTITDPLRDAVVESTSGQWQSVALHDRDGSEQPGIIVGSQVNLPRAGLYEMYIIYSLKQEQNIITMVMRSLGWAVIPIAIVLPLAVFLILYHLMGPVRITSSAASRLAEGDLHARVPVTGVDEMARLGQAFNNMADSLQHRITEYDELSKLQQRFVSDVSHELRTPLTTIRMAEVMIWKDRDNLSPSTKRSAELLHEQVERFDSMLADLLEISRYDAQSALLDAESTDLRALAAKVVNDHSELAERLNAPIIIHNPENRCDAEIDSRRVERVVRNLVVNAIEHAERRPIDIDIAATDTDVALRVHDHGVGMSEETVSHVFDRFFRADPARTRTTGGTGLGLAIAREDINLHGGTIEAWGVPGMGSSFLITLPRKVGAAVASRPLELWKDEWGEGREDGSSEGGAAE</sequence>
<dbReference type="InterPro" id="IPR050398">
    <property type="entry name" value="HssS/ArlS-like"/>
</dbReference>
<dbReference type="InterPro" id="IPR036097">
    <property type="entry name" value="HisK_dim/P_sf"/>
</dbReference>
<dbReference type="Pfam" id="PF00512">
    <property type="entry name" value="HisKA"/>
    <property type="match status" value="1"/>
</dbReference>
<dbReference type="SUPFAM" id="SSF55874">
    <property type="entry name" value="ATPase domain of HSP90 chaperone/DNA topoisomerase II/histidine kinase"/>
    <property type="match status" value="1"/>
</dbReference>
<keyword evidence="8" id="KW-0547">Nucleotide-binding</keyword>
<dbReference type="InterPro" id="IPR003660">
    <property type="entry name" value="HAMP_dom"/>
</dbReference>
<dbReference type="PANTHER" id="PTHR45528">
    <property type="entry name" value="SENSOR HISTIDINE KINASE CPXA"/>
    <property type="match status" value="1"/>
</dbReference>
<dbReference type="Gene3D" id="1.10.287.130">
    <property type="match status" value="1"/>
</dbReference>
<keyword evidence="10" id="KW-0067">ATP-binding</keyword>
<evidence type="ECO:0000256" key="5">
    <source>
        <dbReference type="ARBA" id="ARBA00022553"/>
    </source>
</evidence>
<keyword evidence="7 15" id="KW-0812">Transmembrane</keyword>
<dbReference type="GO" id="GO:0016301">
    <property type="term" value="F:kinase activity"/>
    <property type="evidence" value="ECO:0007669"/>
    <property type="project" value="UniProtKB-KW"/>
</dbReference>
<keyword evidence="9 18" id="KW-0418">Kinase</keyword>
<evidence type="ECO:0000256" key="11">
    <source>
        <dbReference type="ARBA" id="ARBA00022989"/>
    </source>
</evidence>
<evidence type="ECO:0000256" key="3">
    <source>
        <dbReference type="ARBA" id="ARBA00012438"/>
    </source>
</evidence>
<evidence type="ECO:0000256" key="7">
    <source>
        <dbReference type="ARBA" id="ARBA00022692"/>
    </source>
</evidence>
<evidence type="ECO:0000256" key="9">
    <source>
        <dbReference type="ARBA" id="ARBA00022777"/>
    </source>
</evidence>
<protein>
    <recommendedName>
        <fullName evidence="14">Sensor histidine kinase MtrB</fullName>
        <ecNumber evidence="3">2.7.13.3</ecNumber>
    </recommendedName>
</protein>
<organism evidence="18 19">
    <name type="scientific">Schaalia radingae</name>
    <dbReference type="NCBI Taxonomy" id="131110"/>
    <lineage>
        <taxon>Bacteria</taxon>
        <taxon>Bacillati</taxon>
        <taxon>Actinomycetota</taxon>
        <taxon>Actinomycetes</taxon>
        <taxon>Actinomycetales</taxon>
        <taxon>Actinomycetaceae</taxon>
        <taxon>Schaalia</taxon>
    </lineage>
</organism>
<dbReference type="PANTHER" id="PTHR45528:SF1">
    <property type="entry name" value="SENSOR HISTIDINE KINASE CPXA"/>
    <property type="match status" value="1"/>
</dbReference>
<dbReference type="Gene3D" id="6.10.340.10">
    <property type="match status" value="1"/>
</dbReference>
<evidence type="ECO:0000259" key="17">
    <source>
        <dbReference type="PROSITE" id="PS50885"/>
    </source>
</evidence>
<dbReference type="InterPro" id="IPR003594">
    <property type="entry name" value="HATPase_dom"/>
</dbReference>
<evidence type="ECO:0000256" key="2">
    <source>
        <dbReference type="ARBA" id="ARBA00004651"/>
    </source>
</evidence>
<dbReference type="Proteomes" id="UP000198976">
    <property type="component" value="Chromosome I"/>
</dbReference>
<dbReference type="PROSITE" id="PS50109">
    <property type="entry name" value="HIS_KIN"/>
    <property type="match status" value="1"/>
</dbReference>
<keyword evidence="5" id="KW-0597">Phosphoprotein</keyword>
<comment type="subcellular location">
    <subcellularLocation>
        <location evidence="2">Cell membrane</location>
        <topology evidence="2">Multi-pass membrane protein</topology>
    </subcellularLocation>
</comment>
<keyword evidence="19" id="KW-1185">Reference proteome</keyword>
<evidence type="ECO:0000256" key="6">
    <source>
        <dbReference type="ARBA" id="ARBA00022679"/>
    </source>
</evidence>
<dbReference type="InterPro" id="IPR003661">
    <property type="entry name" value="HisK_dim/P_dom"/>
</dbReference>
<dbReference type="RefSeq" id="WP_257590285.1">
    <property type="nucleotide sequence ID" value="NZ_LT629792.1"/>
</dbReference>
<dbReference type="CDD" id="cd00075">
    <property type="entry name" value="HATPase"/>
    <property type="match status" value="1"/>
</dbReference>
<dbReference type="SMART" id="SM00304">
    <property type="entry name" value="HAMP"/>
    <property type="match status" value="1"/>
</dbReference>
<accession>A0ABY0V8L6</accession>
<dbReference type="InterPro" id="IPR004358">
    <property type="entry name" value="Sig_transdc_His_kin-like_C"/>
</dbReference>
<dbReference type="EMBL" id="LT629792">
    <property type="protein sequence ID" value="SDT98284.1"/>
    <property type="molecule type" value="Genomic_DNA"/>
</dbReference>
<dbReference type="EC" id="2.7.13.3" evidence="3"/>
<feature type="domain" description="Histidine kinase" evidence="16">
    <location>
        <begin position="304"/>
        <end position="521"/>
    </location>
</feature>
<keyword evidence="11 15" id="KW-1133">Transmembrane helix</keyword>
<evidence type="ECO:0000256" key="10">
    <source>
        <dbReference type="ARBA" id="ARBA00022840"/>
    </source>
</evidence>
<evidence type="ECO:0000256" key="13">
    <source>
        <dbReference type="ARBA" id="ARBA00023136"/>
    </source>
</evidence>
<dbReference type="SUPFAM" id="SSF158472">
    <property type="entry name" value="HAMP domain-like"/>
    <property type="match status" value="1"/>
</dbReference>
<dbReference type="InterPro" id="IPR036890">
    <property type="entry name" value="HATPase_C_sf"/>
</dbReference>
<dbReference type="PRINTS" id="PR00344">
    <property type="entry name" value="BCTRLSENSOR"/>
</dbReference>
<gene>
    <name evidence="18" type="ORF">SAMN04489714_1413</name>
</gene>
<dbReference type="NCBIfam" id="NF040691">
    <property type="entry name" value="MtrAB_MtrB"/>
    <property type="match status" value="1"/>
</dbReference>
<reference evidence="18 19" key="1">
    <citation type="submission" date="2016-10" db="EMBL/GenBank/DDBJ databases">
        <authorList>
            <person name="Varghese N."/>
            <person name="Submissions S."/>
        </authorList>
    </citation>
    <scope>NUCLEOTIDE SEQUENCE [LARGE SCALE GENOMIC DNA]</scope>
    <source>
        <strain evidence="18 19">DSM 9169</strain>
    </source>
</reference>
<dbReference type="PROSITE" id="PS50885">
    <property type="entry name" value="HAMP"/>
    <property type="match status" value="1"/>
</dbReference>
<feature type="domain" description="HAMP" evidence="17">
    <location>
        <begin position="237"/>
        <end position="289"/>
    </location>
</feature>
<keyword evidence="6" id="KW-0808">Transferase</keyword>
<keyword evidence="4" id="KW-1003">Cell membrane</keyword>
<feature type="transmembrane region" description="Helical" evidence="15">
    <location>
        <begin position="217"/>
        <end position="240"/>
    </location>
</feature>
<dbReference type="CDD" id="cd00082">
    <property type="entry name" value="HisKA"/>
    <property type="match status" value="1"/>
</dbReference>
<dbReference type="Gene3D" id="3.30.565.10">
    <property type="entry name" value="Histidine kinase-like ATPase, C-terminal domain"/>
    <property type="match status" value="1"/>
</dbReference>